<protein>
    <submittedName>
        <fullName evidence="2">DNA-binding protein</fullName>
    </submittedName>
</protein>
<reference evidence="2 3" key="1">
    <citation type="submission" date="2016-04" db="EMBL/GenBank/DDBJ databases">
        <authorList>
            <person name="Evans L.H."/>
            <person name="Alamgir A."/>
            <person name="Owens N."/>
            <person name="Weber N.D."/>
            <person name="Virtaneva K."/>
            <person name="Barbian K."/>
            <person name="Babar A."/>
            <person name="Rosenke K."/>
        </authorList>
    </citation>
    <scope>NUCLEOTIDE SEQUENCE [LARGE SCALE GENOMIC DNA]</scope>
    <source>
        <strain evidence="2 3">LMa1</strain>
    </source>
</reference>
<name>A0A1B7LKU8_9FIRM</name>
<evidence type="ECO:0000313" key="3">
    <source>
        <dbReference type="Proteomes" id="UP000078532"/>
    </source>
</evidence>
<keyword evidence="2" id="KW-0238">DNA-binding</keyword>
<dbReference type="Proteomes" id="UP000078532">
    <property type="component" value="Unassembled WGS sequence"/>
</dbReference>
<dbReference type="Gene3D" id="3.40.50.1010">
    <property type="entry name" value="5'-nuclease"/>
    <property type="match status" value="1"/>
</dbReference>
<dbReference type="STRING" id="1838280.A6M21_02260"/>
<dbReference type="InterPro" id="IPR039018">
    <property type="entry name" value="VapC20-like"/>
</dbReference>
<keyword evidence="3" id="KW-1185">Reference proteome</keyword>
<gene>
    <name evidence="2" type="ORF">A6M21_02260</name>
</gene>
<dbReference type="GO" id="GO:0016075">
    <property type="term" value="P:rRNA catabolic process"/>
    <property type="evidence" value="ECO:0007669"/>
    <property type="project" value="TreeGrafter"/>
</dbReference>
<evidence type="ECO:0000313" key="2">
    <source>
        <dbReference type="EMBL" id="OAT87131.1"/>
    </source>
</evidence>
<dbReference type="InterPro" id="IPR002716">
    <property type="entry name" value="PIN_dom"/>
</dbReference>
<dbReference type="AlphaFoldDB" id="A0A1B7LKU8"/>
<organism evidence="2 3">
    <name type="scientific">Desulfotomaculum copahuensis</name>
    <dbReference type="NCBI Taxonomy" id="1838280"/>
    <lineage>
        <taxon>Bacteria</taxon>
        <taxon>Bacillati</taxon>
        <taxon>Bacillota</taxon>
        <taxon>Clostridia</taxon>
        <taxon>Eubacteriales</taxon>
        <taxon>Desulfotomaculaceae</taxon>
        <taxon>Desulfotomaculum</taxon>
    </lineage>
</organism>
<dbReference type="PANTHER" id="PTHR42188">
    <property type="entry name" value="23S RRNA-SPECIFIC ENDONUCLEASE VAPC20"/>
    <property type="match status" value="1"/>
</dbReference>
<dbReference type="EMBL" id="LYVF01000002">
    <property type="protein sequence ID" value="OAT87131.1"/>
    <property type="molecule type" value="Genomic_DNA"/>
</dbReference>
<sequence length="136" mass="15587">MKRIFVDTSAWVAVTNRRDQYHETAGTFYKGIFKEYHELLTTNLVVAETYILLRLDCGPKAALGWWERIASSLKVKIIYTDPELTGEAIIILRKYDDQPFSLTDAVSFALMKKMKITDAFAFDVHFTTAGFVQLPQ</sequence>
<dbReference type="PANTHER" id="PTHR42188:SF1">
    <property type="entry name" value="23S RRNA-SPECIFIC ENDONUCLEASE VAPC20"/>
    <property type="match status" value="1"/>
</dbReference>
<dbReference type="Pfam" id="PF01850">
    <property type="entry name" value="PIN"/>
    <property type="match status" value="1"/>
</dbReference>
<dbReference type="GO" id="GO:0003677">
    <property type="term" value="F:DNA binding"/>
    <property type="evidence" value="ECO:0007669"/>
    <property type="project" value="UniProtKB-KW"/>
</dbReference>
<dbReference type="GO" id="GO:0004521">
    <property type="term" value="F:RNA endonuclease activity"/>
    <property type="evidence" value="ECO:0007669"/>
    <property type="project" value="InterPro"/>
</dbReference>
<feature type="domain" description="PIN" evidence="1">
    <location>
        <begin position="4"/>
        <end position="129"/>
    </location>
</feature>
<accession>A0A1B7LKU8</accession>
<dbReference type="OrthoDB" id="164456at2"/>
<dbReference type="InterPro" id="IPR029060">
    <property type="entry name" value="PIN-like_dom_sf"/>
</dbReference>
<dbReference type="SUPFAM" id="SSF88723">
    <property type="entry name" value="PIN domain-like"/>
    <property type="match status" value="1"/>
</dbReference>
<comment type="caution">
    <text evidence="2">The sequence shown here is derived from an EMBL/GenBank/DDBJ whole genome shotgun (WGS) entry which is preliminary data.</text>
</comment>
<proteinExistence type="predicted"/>
<evidence type="ECO:0000259" key="1">
    <source>
        <dbReference type="Pfam" id="PF01850"/>
    </source>
</evidence>